<dbReference type="RefSeq" id="WP_350403940.1">
    <property type="nucleotide sequence ID" value="NZ_CP158490.1"/>
</dbReference>
<protein>
    <submittedName>
        <fullName evidence="1">DUF4265 domain-containing protein</fullName>
    </submittedName>
</protein>
<dbReference type="Pfam" id="PF14085">
    <property type="entry name" value="DUF4265"/>
    <property type="match status" value="1"/>
</dbReference>
<name>A0AAU7WVD9_9PSED</name>
<dbReference type="EMBL" id="CP158490">
    <property type="protein sequence ID" value="XBY24241.1"/>
    <property type="molecule type" value="Genomic_DNA"/>
</dbReference>
<accession>A0AAU7WVD9</accession>
<dbReference type="InterPro" id="IPR025361">
    <property type="entry name" value="DUF4265"/>
</dbReference>
<reference evidence="1" key="1">
    <citation type="submission" date="2024-06" db="EMBL/GenBank/DDBJ databases">
        <authorList>
            <person name="Wu L."/>
        </authorList>
    </citation>
    <scope>NUCLEOTIDE SEQUENCE</scope>
    <source>
        <strain evidence="1">W17</strain>
    </source>
</reference>
<dbReference type="AlphaFoldDB" id="A0AAU7WVD9"/>
<evidence type="ECO:0000313" key="1">
    <source>
        <dbReference type="EMBL" id="XBY24241.1"/>
    </source>
</evidence>
<gene>
    <name evidence="1" type="ORF">ABCR88_00030</name>
</gene>
<sequence>MDTSTAQFQKIIFKLTVDADGYPPVEYESMWGVQRGADVYQLDNTPYYLYGVSKGDWVLTRADAHERIATRVVRQSGHSTLRVFAERESERSGIVQHLRSLGARCTVTRGLSLFTVDIAPEVSFSAIDQYLASITDDQYVAYEDACLQHEAIEPARLSECSSLASVECVTWAGSLGAVLAPELRDDPAIEQARSRCVYRSVDPATRLSRFGSFHSL</sequence>
<proteinExistence type="predicted"/>
<organism evidence="1">
    <name type="scientific">Pseudomonas sp. W17</name>
    <dbReference type="NCBI Taxonomy" id="3144407"/>
    <lineage>
        <taxon>Bacteria</taxon>
        <taxon>Pseudomonadati</taxon>
        <taxon>Pseudomonadota</taxon>
        <taxon>Gammaproteobacteria</taxon>
        <taxon>Pseudomonadales</taxon>
        <taxon>Pseudomonadaceae</taxon>
        <taxon>Pseudomonas</taxon>
    </lineage>
</organism>